<reference evidence="12 13" key="1">
    <citation type="journal article" date="2021" name="Nat. Plants">
        <title>The Taxus genome provides insights into paclitaxel biosynthesis.</title>
        <authorList>
            <person name="Xiong X."/>
            <person name="Gou J."/>
            <person name="Liao Q."/>
            <person name="Li Y."/>
            <person name="Zhou Q."/>
            <person name="Bi G."/>
            <person name="Li C."/>
            <person name="Du R."/>
            <person name="Wang X."/>
            <person name="Sun T."/>
            <person name="Guo L."/>
            <person name="Liang H."/>
            <person name="Lu P."/>
            <person name="Wu Y."/>
            <person name="Zhang Z."/>
            <person name="Ro D.K."/>
            <person name="Shang Y."/>
            <person name="Huang S."/>
            <person name="Yan J."/>
        </authorList>
    </citation>
    <scope>NUCLEOTIDE SEQUENCE [LARGE SCALE GENOMIC DNA]</scope>
    <source>
        <strain evidence="12">Ta-2019</strain>
    </source>
</reference>
<evidence type="ECO:0000313" key="12">
    <source>
        <dbReference type="EMBL" id="KAH9317368.1"/>
    </source>
</evidence>
<evidence type="ECO:0000256" key="9">
    <source>
        <dbReference type="SAM" id="Coils"/>
    </source>
</evidence>
<evidence type="ECO:0000256" key="10">
    <source>
        <dbReference type="SAM" id="MobiDB-lite"/>
    </source>
</evidence>
<sequence length="713" mass="80328">DQALKMSNVSVCVRFRPLNARELKYGVETSCIRRLDEKTFIFKDDKEGEFTFCFDRIYYEDSTQAEVFEFLALPIVKDAMNAINGTILTYGQTGAGKTHSMEGPGILTSDQQKKGILPRVIECIFASIEAADTTSEFIIKLSMVEIYMERIRDLFDPSKDNLQVKEDKAHGIFVSGATEIYVQNVQETLEHIAEGIANRVVGETQMNSTSSRSHCVFLVTIHQTNTEDRSIKTGKLYLVDLAGSEKVEKTGAEGKLLHEAKMINKSLSALGNVINALTTDKLCHIPYRDSKLTRILQESLGGNSRTALLCCCSPSSFNASEGLSTLRFGTRAKQIRNKPKVNTERGQHELEQLIVKYEQECEQLRRQLLMLNARLHSLEKGEMNKSSTNYPDSCNPDNKNGLLEKLKQSLSRRTPVPEDIIDVLKDLLVEEGIILESCNTEFRQDLLVSTEAEVNKTIFALQKSVEQLSENNETLVRENEFMKVELRAARYLALKPIIFTENPPTCISDPSWVLRHTTPNRIDNHHPHSQYGGDNYSTNQLSTQTPRIRYNSSFQMGELDQPPRTQQTDPSGSNNMTFTGESGSSPQMILRPKISRQSDPYLVLDDGQSIRYPRSEQHSRGMYPPIGGLQIQPEISFQENTSMPLHIGNTLGETWQDSDQFMTGYHMPIQHQGIQQTPLRQSTVTSPNEVISTLVEKVRGLELAQASQNSQFI</sequence>
<evidence type="ECO:0000256" key="3">
    <source>
        <dbReference type="ARBA" id="ARBA00022840"/>
    </source>
</evidence>
<evidence type="ECO:0000256" key="6">
    <source>
        <dbReference type="ARBA" id="ARBA00061495"/>
    </source>
</evidence>
<keyword evidence="5 7" id="KW-0505">Motor protein</keyword>
<feature type="compositionally biased region" description="Polar residues" evidence="10">
    <location>
        <begin position="563"/>
        <end position="587"/>
    </location>
</feature>
<dbReference type="SUPFAM" id="SSF52540">
    <property type="entry name" value="P-loop containing nucleoside triphosphate hydrolases"/>
    <property type="match status" value="1"/>
</dbReference>
<dbReference type="GO" id="GO:0005524">
    <property type="term" value="F:ATP binding"/>
    <property type="evidence" value="ECO:0007669"/>
    <property type="project" value="UniProtKB-UniRule"/>
</dbReference>
<dbReference type="PROSITE" id="PS00411">
    <property type="entry name" value="KINESIN_MOTOR_1"/>
    <property type="match status" value="1"/>
</dbReference>
<dbReference type="AlphaFoldDB" id="A0AA38G8N9"/>
<dbReference type="Proteomes" id="UP000824469">
    <property type="component" value="Unassembled WGS sequence"/>
</dbReference>
<dbReference type="PRINTS" id="PR00380">
    <property type="entry name" value="KINESINHEAVY"/>
</dbReference>
<dbReference type="PROSITE" id="PS50067">
    <property type="entry name" value="KINESIN_MOTOR_2"/>
    <property type="match status" value="1"/>
</dbReference>
<dbReference type="PANTHER" id="PTHR47968">
    <property type="entry name" value="CENTROMERE PROTEIN E"/>
    <property type="match status" value="1"/>
</dbReference>
<evidence type="ECO:0000313" key="13">
    <source>
        <dbReference type="Proteomes" id="UP000824469"/>
    </source>
</evidence>
<evidence type="ECO:0000256" key="8">
    <source>
        <dbReference type="RuleBase" id="RU000394"/>
    </source>
</evidence>
<organism evidence="12 13">
    <name type="scientific">Taxus chinensis</name>
    <name type="common">Chinese yew</name>
    <name type="synonym">Taxus wallichiana var. chinensis</name>
    <dbReference type="NCBI Taxonomy" id="29808"/>
    <lineage>
        <taxon>Eukaryota</taxon>
        <taxon>Viridiplantae</taxon>
        <taxon>Streptophyta</taxon>
        <taxon>Embryophyta</taxon>
        <taxon>Tracheophyta</taxon>
        <taxon>Spermatophyta</taxon>
        <taxon>Pinopsida</taxon>
        <taxon>Pinidae</taxon>
        <taxon>Conifers II</taxon>
        <taxon>Cupressales</taxon>
        <taxon>Taxaceae</taxon>
        <taxon>Taxus</taxon>
    </lineage>
</organism>
<gene>
    <name evidence="12" type="ORF">KI387_019137</name>
</gene>
<evidence type="ECO:0000256" key="5">
    <source>
        <dbReference type="ARBA" id="ARBA00023175"/>
    </source>
</evidence>
<dbReference type="GO" id="GO:0008017">
    <property type="term" value="F:microtubule binding"/>
    <property type="evidence" value="ECO:0007669"/>
    <property type="project" value="InterPro"/>
</dbReference>
<dbReference type="Pfam" id="PF00225">
    <property type="entry name" value="Kinesin"/>
    <property type="match status" value="1"/>
</dbReference>
<dbReference type="InterPro" id="IPR027640">
    <property type="entry name" value="Kinesin-like_fam"/>
</dbReference>
<dbReference type="EMBL" id="JAHRHJ020000004">
    <property type="protein sequence ID" value="KAH9317368.1"/>
    <property type="molecule type" value="Genomic_DNA"/>
</dbReference>
<evidence type="ECO:0000259" key="11">
    <source>
        <dbReference type="PROSITE" id="PS50067"/>
    </source>
</evidence>
<name>A0AA38G8N9_TAXCH</name>
<comment type="similarity">
    <text evidence="6">Belongs to the TRAFAC class myosin-kinesin ATPase superfamily. Kinesin family. KIN-1 subfamily.</text>
</comment>
<comment type="caution">
    <text evidence="12">The sequence shown here is derived from an EMBL/GenBank/DDBJ whole genome shotgun (WGS) entry which is preliminary data.</text>
</comment>
<dbReference type="CDD" id="cd01369">
    <property type="entry name" value="KISc_KHC_KIF5"/>
    <property type="match status" value="1"/>
</dbReference>
<feature type="coiled-coil region" evidence="9">
    <location>
        <begin position="458"/>
        <end position="485"/>
    </location>
</feature>
<dbReference type="FunFam" id="3.40.850.10:FF:000114">
    <property type="entry name" value="Kinesin-like protein"/>
    <property type="match status" value="1"/>
</dbReference>
<dbReference type="SMART" id="SM00129">
    <property type="entry name" value="KISc"/>
    <property type="match status" value="1"/>
</dbReference>
<evidence type="ECO:0000256" key="7">
    <source>
        <dbReference type="PROSITE-ProRule" id="PRU00283"/>
    </source>
</evidence>
<evidence type="ECO:0000256" key="4">
    <source>
        <dbReference type="ARBA" id="ARBA00023054"/>
    </source>
</evidence>
<keyword evidence="1 8" id="KW-0493">Microtubule</keyword>
<proteinExistence type="inferred from homology"/>
<dbReference type="GO" id="GO:0003777">
    <property type="term" value="F:microtubule motor activity"/>
    <property type="evidence" value="ECO:0007669"/>
    <property type="project" value="InterPro"/>
</dbReference>
<dbReference type="GO" id="GO:0005874">
    <property type="term" value="C:microtubule"/>
    <property type="evidence" value="ECO:0007669"/>
    <property type="project" value="UniProtKB-KW"/>
</dbReference>
<feature type="non-terminal residue" evidence="12">
    <location>
        <position position="713"/>
    </location>
</feature>
<accession>A0AA38G8N9</accession>
<dbReference type="InterPro" id="IPR001752">
    <property type="entry name" value="Kinesin_motor_dom"/>
</dbReference>
<evidence type="ECO:0000256" key="2">
    <source>
        <dbReference type="ARBA" id="ARBA00022741"/>
    </source>
</evidence>
<dbReference type="PANTHER" id="PTHR47968:SF17">
    <property type="entry name" value="KINESIN-LIKE PROTEIN"/>
    <property type="match status" value="1"/>
</dbReference>
<feature type="coiled-coil region" evidence="9">
    <location>
        <begin position="347"/>
        <end position="381"/>
    </location>
</feature>
<keyword evidence="3 7" id="KW-0067">ATP-binding</keyword>
<dbReference type="Gene3D" id="3.40.850.10">
    <property type="entry name" value="Kinesin motor domain"/>
    <property type="match status" value="1"/>
</dbReference>
<feature type="binding site" evidence="7">
    <location>
        <begin position="91"/>
        <end position="98"/>
    </location>
    <ligand>
        <name>ATP</name>
        <dbReference type="ChEBI" id="CHEBI:30616"/>
    </ligand>
</feature>
<dbReference type="GO" id="GO:0007018">
    <property type="term" value="P:microtubule-based movement"/>
    <property type="evidence" value="ECO:0007669"/>
    <property type="project" value="InterPro"/>
</dbReference>
<dbReference type="InterPro" id="IPR036961">
    <property type="entry name" value="Kinesin_motor_dom_sf"/>
</dbReference>
<evidence type="ECO:0000256" key="1">
    <source>
        <dbReference type="ARBA" id="ARBA00022701"/>
    </source>
</evidence>
<dbReference type="InterPro" id="IPR027417">
    <property type="entry name" value="P-loop_NTPase"/>
</dbReference>
<keyword evidence="2 7" id="KW-0547">Nucleotide-binding</keyword>
<feature type="region of interest" description="Disordered" evidence="10">
    <location>
        <begin position="557"/>
        <end position="587"/>
    </location>
</feature>
<keyword evidence="4 9" id="KW-0175">Coiled coil</keyword>
<protein>
    <recommendedName>
        <fullName evidence="8">Kinesin-like protein</fullName>
    </recommendedName>
</protein>
<feature type="region of interest" description="Disordered" evidence="10">
    <location>
        <begin position="518"/>
        <end position="541"/>
    </location>
</feature>
<feature type="domain" description="Kinesin motor" evidence="11">
    <location>
        <begin position="8"/>
        <end position="335"/>
    </location>
</feature>
<keyword evidence="13" id="KW-1185">Reference proteome</keyword>
<dbReference type="InterPro" id="IPR019821">
    <property type="entry name" value="Kinesin_motor_CS"/>
</dbReference>